<keyword evidence="2" id="KW-1185">Reference proteome</keyword>
<accession>A0A8J2MBP3</accession>
<dbReference type="AlphaFoldDB" id="A0A8J2MBP3"/>
<gene>
    <name evidence="1" type="ORF">CJOHNSTONI_LOCUS7712</name>
</gene>
<protein>
    <submittedName>
        <fullName evidence="1">Uncharacterized protein</fullName>
    </submittedName>
</protein>
<evidence type="ECO:0000313" key="2">
    <source>
        <dbReference type="Proteomes" id="UP000746747"/>
    </source>
</evidence>
<proteinExistence type="predicted"/>
<evidence type="ECO:0000313" key="1">
    <source>
        <dbReference type="EMBL" id="CAG9537959.1"/>
    </source>
</evidence>
<dbReference type="Proteomes" id="UP000746747">
    <property type="component" value="Unassembled WGS sequence"/>
</dbReference>
<comment type="caution">
    <text evidence="1">The sequence shown here is derived from an EMBL/GenBank/DDBJ whole genome shotgun (WGS) entry which is preliminary data.</text>
</comment>
<sequence length="109" mass="12075">MFQQAIQKRSTLGVLFWQCRDTQHVRNMQRIVDYNGTTCPAWSTVLSVTMITETKVVTNGGGGGGCIDDDRGAATTKLHAFLHFSPHSYCAFSVSLFLADITDKEKTDQ</sequence>
<organism evidence="1 2">
    <name type="scientific">Cercopithifilaria johnstoni</name>
    <dbReference type="NCBI Taxonomy" id="2874296"/>
    <lineage>
        <taxon>Eukaryota</taxon>
        <taxon>Metazoa</taxon>
        <taxon>Ecdysozoa</taxon>
        <taxon>Nematoda</taxon>
        <taxon>Chromadorea</taxon>
        <taxon>Rhabditida</taxon>
        <taxon>Spirurina</taxon>
        <taxon>Spiruromorpha</taxon>
        <taxon>Filarioidea</taxon>
        <taxon>Onchocercidae</taxon>
        <taxon>Cercopithifilaria</taxon>
    </lineage>
</organism>
<name>A0A8J2MBP3_9BILA</name>
<dbReference type="EMBL" id="CAKAEH010001604">
    <property type="protein sequence ID" value="CAG9537959.1"/>
    <property type="molecule type" value="Genomic_DNA"/>
</dbReference>
<reference evidence="1" key="1">
    <citation type="submission" date="2021-09" db="EMBL/GenBank/DDBJ databases">
        <authorList>
            <consortium name="Pathogen Informatics"/>
        </authorList>
    </citation>
    <scope>NUCLEOTIDE SEQUENCE</scope>
</reference>